<accession>A0A4C2A5F2</accession>
<evidence type="ECO:0000313" key="1">
    <source>
        <dbReference type="EMBL" id="GBP94434.1"/>
    </source>
</evidence>
<keyword evidence="2" id="KW-1185">Reference proteome</keyword>
<protein>
    <submittedName>
        <fullName evidence="1">Uncharacterized protein</fullName>
    </submittedName>
</protein>
<proteinExistence type="predicted"/>
<evidence type="ECO:0000313" key="2">
    <source>
        <dbReference type="Proteomes" id="UP000299102"/>
    </source>
</evidence>
<name>A0A4C2A5F2_EUMVA</name>
<dbReference type="Proteomes" id="UP000299102">
    <property type="component" value="Unassembled WGS sequence"/>
</dbReference>
<organism evidence="1 2">
    <name type="scientific">Eumeta variegata</name>
    <name type="common">Bagworm moth</name>
    <name type="synonym">Eumeta japonica</name>
    <dbReference type="NCBI Taxonomy" id="151549"/>
    <lineage>
        <taxon>Eukaryota</taxon>
        <taxon>Metazoa</taxon>
        <taxon>Ecdysozoa</taxon>
        <taxon>Arthropoda</taxon>
        <taxon>Hexapoda</taxon>
        <taxon>Insecta</taxon>
        <taxon>Pterygota</taxon>
        <taxon>Neoptera</taxon>
        <taxon>Endopterygota</taxon>
        <taxon>Lepidoptera</taxon>
        <taxon>Glossata</taxon>
        <taxon>Ditrysia</taxon>
        <taxon>Tineoidea</taxon>
        <taxon>Psychidae</taxon>
        <taxon>Oiketicinae</taxon>
        <taxon>Eumeta</taxon>
    </lineage>
</organism>
<dbReference type="AlphaFoldDB" id="A0A4C2A5F2"/>
<gene>
    <name evidence="1" type="ORF">EVAR_71207_1</name>
</gene>
<dbReference type="EMBL" id="BGZK01002505">
    <property type="protein sequence ID" value="GBP94434.1"/>
    <property type="molecule type" value="Genomic_DNA"/>
</dbReference>
<reference evidence="1 2" key="1">
    <citation type="journal article" date="2019" name="Commun. Biol.">
        <title>The bagworm genome reveals a unique fibroin gene that provides high tensile strength.</title>
        <authorList>
            <person name="Kono N."/>
            <person name="Nakamura H."/>
            <person name="Ohtoshi R."/>
            <person name="Tomita M."/>
            <person name="Numata K."/>
            <person name="Arakawa K."/>
        </authorList>
    </citation>
    <scope>NUCLEOTIDE SEQUENCE [LARGE SCALE GENOMIC DNA]</scope>
</reference>
<comment type="caution">
    <text evidence="1">The sequence shown here is derived from an EMBL/GenBank/DDBJ whole genome shotgun (WGS) entry which is preliminary data.</text>
</comment>
<sequence length="70" mass="7517">MEESGVDNNAGILNEHVVARLQFQSGQNSIITSAQREGWARGAGGGDLRADATCCGRDATTTDFRYRISN</sequence>